<dbReference type="FunFam" id="1.10.8.720:FF:000001">
    <property type="entry name" value="dynein heavy chain 7, axonemal"/>
    <property type="match status" value="1"/>
</dbReference>
<feature type="coiled-coil region" evidence="20">
    <location>
        <begin position="3006"/>
        <end position="3054"/>
    </location>
</feature>
<dbReference type="Pfam" id="PF22597">
    <property type="entry name" value="DYN_lid"/>
    <property type="match status" value="1"/>
</dbReference>
<sequence>MAGLPRKLEPLAPEDQDRPAGDDFFSQLEGAVSSRKLVAPPLLKSAMPPLISRDALFTQAIPSGVSSGMFYRSPTNRIGSFYTPSAVALDAVELSRKGGVSEPESPRSPTGRTLATARTFRDSPPVSVTPPLLRPLQLERPLSSQNMRGSPKGSIPASPNGRTGSLSLLQFTEARTRNGSLERAMTPGGGSPKTLGGSPRLGSGTWAFGGGRELLEPLEKGTIGDEEEDDEAADEAREMLFPKIVRVNTPREARRRSPQEEKAKRPMTAGTSKRVADEIIRYQWYIQEGLDDDAVVSYNDRWLENANRALGGAHVSRGLKEEQVLDTIRRVEREVRADYTLSVKKAILDYSLEDAAERRRLNLVSLTGIVKVLESASGVSRKRRVVQILPEEWREAVSGAKRHLVPILHSCSQLVLDLNALWQREFENRLLLDFASDGFFTNKPFTLTSFLGWQRDHVDRVRETLCQTWIPAASKLLFSHSSGGTHRAKLYGSVAVLMSNHLRGLVEATVAGFQGFLLQYGRLARPLTSSADGNVEGLTSQLRAVLTMDLVVERGSYKLVPSFEQVQEGLVSQEAVIIACCFGRSCKQTWPLMREPRIVEGPLSVLDLAITKAGTIPRADVELRQGQHGTPLPPDPAPVCLASVRTDDGPVQLARVAVQGVVAANRGAPAQLMDAFERFKDLAVMDAEGFAKDFVKGGQRLLKEYSAVIDDFRKRAAEALALCANEVECGLVVVRCEELKAALAAKAEAVAGLLLEQVLVAMREQHEDVVERYDRIAAEVSKLPNNSEDVVRLRKYVGSCPGEMAALEKALADSAARAQFLDSYEYDVPEEDFRLMMGAREWPKKLVAVLEIHVAKIEEEHEHFENALKARRADFLELLAKLNDRVRAFDKYGEVERTDQYAEAARALDDELARARDTAEAINAEETLFSLPVTKFAQIAHMKDGLDPYLKLWGTAAGFKTSEQEWMNSPFMTLDPEKIDNDVQTMWRTVYKLVKQLGDAPDLAEPARVAGAVKAQLDKFKLLLPLFQCLCNRGLRPRHWAQISEAVGFEIKGEDGTTFRQLLRLKVDDHMAKLEETSEAASKEFSLEKSLDKMLSEWEPLKLEVAPYRETGTYILKGGPIDEAQVLLDDHVVKVQTMSASPYAKPFADRMTKWERKVLGMQEILDAWLKVQATWLYLEPIFGSEDILQQMPEEGHRFRDVDRVWRRIMEEASRSNSFLEATDVPNMAADLTKANESLDIIQKGLNYYLETKRLAFPRFFFLSNDELLEILSETKDPLRVQPFLKKCFEGIHSLEFKDNMDIAAMFSVEKERVAFTRTTNPKAAGGNVEKWLIEVEKMMKESLKESVRNAVAAYAVVPRGQWILQWPGMVVLCGSQIHWTREVSEAIRTGGAQGLKQYEEKCTAQLNEVVNLVRGELGAMERSTIGALVVIDVHARDVVAAMADARVGSENDFEWLSQLRYEMEEGAVVVKMINAAKNYGYEYLGNSSRLVITPLTDRCYRTLMGALHLNLGGAPEGPAGTGKTETTKDLAKALAMQCVVFNCSDGLDYLAMGKFFKGLASSGAWACFDEFNRIDLEVLSVVAQQILTIQRAIMAGVTSFMFEGTELPLIPTCSVFITMNPGYAGRSELPDNLKALFRPVAMMVPNYGMIGEIILYSYGYLRARDMARKLVATYRLCSEQLSSQDHYDYGMRAVIAVLRAAGNLKRRYRDEDEAVLVLRAIRDVNLPKFLSHDIPLFEGIMADLFPGVTLPKPDYEAITEAIRENAERLDLIPVEALFRKTLELYEMIVVRHGLMIVGHSFGAKTSMYRILAGALTDLHAKGLMNEQKTRYEVVNPKSITMGQLYGQFDPVSHEWTDGVLAKVFRQMSVDTTPDRKWLVFDGPVDAIWIENMNTVLDDNKKLCLMSGEIIQMSPTMNLIFEVQDLAAASPATVSRCGMVYVEPAQIGWRPMVTAWIKTLPPTLTEANREQIERLFEWLVPPCLRCVAKACKLMVPMQEANLVQALARILRALMDPQLADPAQVAKMDGTLVCVWLDCLFLFSLVWSVGGCTDEAGRLKFDALLRKLLVNQPPEEYKPFITGTARKVALPFPEGKTVYDFTFNKERGKWAPWTDLIDDSPPSPEAEFVRIIVPTADTVRYTFLMEALLTHGQPMLLVGPTGTGKSVYIKQFLTKGLDANKYQSMFFNFSAQTSANQTQDIIDGKLDKRRKGVFGPPPGKKFVILVDDLNMPALEKYGAQPPIELLRQWMDHGGWYDRKELTFRNLIDVQFVSAMGPPGGGRNDVTNRYLRHYNVVSVTSFGDETMSRIFTVLVDWWMRKAHYPPAVTKLRSSMVSATLDIYQTVQRELLPTPTKSHYTYNLRDMGKVFLGLHFAPPGVEEPDRLIRLWANECLRVFHDRLVSDEDRSWFFNLMAETTEKHFREKFSRVFAGLGAPPPAPDGKPAPRGETKPEALKYLMAGDFMQQGGDGGQYDEITDEAALVKVMQAYLEDFNATSSKPMNLVLFLFAIQHVSRICRVIKQPGGNALLVGVGGSGRQSLARLAAFIEGFEVFQVEISKNYGMAEWRDNLRSVLRKAGEQDKRVMFLFTDTQIKKEGFVEDINSLLNTGEVPNLFDSGDTSMIAEGVRARAKRAGREGTRAELFQFFVEECRRNLRIALCFSPIGEAFRDRLRKFPSLVNCCTIDWFSGWPMEALRSVAGRFLEDINVDRSLIPDLVDMSVHFHLSVQDLAQRYLAELKRHYYVTPTSYLELISTFKALLAKKQQEVSGLKRRYEMGLEKLVSSESAVGVMQVELKELQPKLIESGKGVAALMEVIDKETVEANKVRAVVKGEEEIASKKAADAKAIKDDTEADLAEAMPQLEAALRALDTLSKNDITELKGMKSPPAGVKLVMEAVCIMKNVKPTRLKDPGSGKMVDDYWESSKKVLADAGFLQSLKEFDKDNIPSKTISMILPYIENPDMAPDKIRSVSTAAYGLSCWVRAMEAYDRVAKVVAPKKAALVVAEAEYNDVMAKLRVKQAELQKVEDKLAALDANLREQNAKKRKLESDVDLCARKIERATQLVSGLGGEKARWTKSAESYGKLYTKLTGDVLLSSGVIAYLGAFTPLFREECARDWARRCREKGLPCSDEFTLAAVLADPVKVRAWNLAGLPKDQCSTDNALIVSNSRRWPLMIDPQGQANKWVKNMEKENGLAVVKLSDADFLRRLENAIQFGKPVLLENVGEELDPALEPLLLQQTFKQGGMLCIRLGDNTIEYSPQFRFYMTSKLRNPHYTPELSTKVTLLNFMITPEGLLDQLLGIAVARERPELEEEKNALLLQGAENKRQLAEIEDKILQVLSRDGNILEDESGIQVLSASKTLSDEITAKQAVAEQTEARIDEARAGYTPVAALASILFFCVADLANIEPMYQYSLAWFIDLFTRAIAHSEKSAVLSKRLKALNDYFTYSVYCNVCRGLFEKDKTLFSFLMAVKILAGEGKMDADELRFLLTGGLAVDAAPPRPAGNAAAWLQEKAWGEICRLAKLEAFGGFEKAVAAAPEKWRAVYDSAEPHLEALPAPYGQNFNSFQKMLVLRCLRADKVVPAIVRYVSETLGARFVEPPPLNLETCFGDSAAATPLIFVLSPGSDPMSSLLKFAGDKNVRIETVSLGQGQGPVAAKLLAEAARAGFWVALQNCHLAVSWMPTLERLCETELTVEKAHPEFRLWLTSYPSDAFPVSVLQNGLKMTNEPPKGLKANLTGSYLSHPISDPSFFGGCAKGPEWRKMLFGLCFFHAFLQERRKFGPLGWNIPYEFNDADLRISVRQLQMFLDEYPDEVPYKALRYLTGECNYGGRVTDDHDRRTLTTVLAHVYCEELLTSDYALSESGLYRAPPDGVYDDYLEFIKKLPVQPRPEVFGFHDNADVTKDMNETTLLVDSLLLTQASAVPAAAPAAAAGKKVEAKPKRLTREETLGNLAADILSKLPGNFDIEAAQLKYPVTYLESMNTVLCQELGRYNRLLSVVRSSLLELQKALKGLIVLSAELEALGNSLFDGKIPAMWAARSYPSRKPLASYVADLLEKVAFFQSWVDVGPPTVFWLSGFFFTQSFLTGAKQNFARKYKVPIDVIDFDFQVMDDPAALAARPEDGVYCRGLFLEGARWDSTGHVLGESLPKQLHTQAPVIWMIPREIAKMTSFPHYECPIYKTSDRRGILSTTGHSTNYVMEVRLPSDRPQAHWIKRGVALLTQLDD</sequence>
<feature type="compositionally biased region" description="Polar residues" evidence="21">
    <location>
        <begin position="160"/>
        <end position="170"/>
    </location>
</feature>
<dbReference type="PANTHER" id="PTHR45703">
    <property type="entry name" value="DYNEIN HEAVY CHAIN"/>
    <property type="match status" value="1"/>
</dbReference>
<dbReference type="Gene3D" id="1.20.920.20">
    <property type="match status" value="1"/>
</dbReference>
<dbReference type="GO" id="GO:0045505">
    <property type="term" value="F:dynein intermediate chain binding"/>
    <property type="evidence" value="ECO:0007669"/>
    <property type="project" value="InterPro"/>
</dbReference>
<feature type="compositionally biased region" description="Low complexity" evidence="21">
    <location>
        <begin position="130"/>
        <end position="142"/>
    </location>
</feature>
<dbReference type="InterPro" id="IPR043160">
    <property type="entry name" value="Dynein_C_barrel"/>
</dbReference>
<reference evidence="32 33" key="1">
    <citation type="journal article" date="2014" name="Nat. Commun.">
        <title>Klebsormidium flaccidum genome reveals primary factors for plant terrestrial adaptation.</title>
        <authorList>
            <person name="Hori K."/>
            <person name="Maruyama F."/>
            <person name="Fujisawa T."/>
            <person name="Togashi T."/>
            <person name="Yamamoto N."/>
            <person name="Seo M."/>
            <person name="Sato S."/>
            <person name="Yamada T."/>
            <person name="Mori H."/>
            <person name="Tajima N."/>
            <person name="Moriyama T."/>
            <person name="Ikeuchi M."/>
            <person name="Watanabe M."/>
            <person name="Wada H."/>
            <person name="Kobayashi K."/>
            <person name="Saito M."/>
            <person name="Masuda T."/>
            <person name="Sasaki-Sekimoto Y."/>
            <person name="Mashiguchi K."/>
            <person name="Awai K."/>
            <person name="Shimojima M."/>
            <person name="Masuda S."/>
            <person name="Iwai M."/>
            <person name="Nobusawa T."/>
            <person name="Narise T."/>
            <person name="Kondo S."/>
            <person name="Saito H."/>
            <person name="Sato R."/>
            <person name="Murakawa M."/>
            <person name="Ihara Y."/>
            <person name="Oshima-Yamada Y."/>
            <person name="Ohtaka K."/>
            <person name="Satoh M."/>
            <person name="Sonobe K."/>
            <person name="Ishii M."/>
            <person name="Ohtani R."/>
            <person name="Kanamori-Sato M."/>
            <person name="Honoki R."/>
            <person name="Miyazaki D."/>
            <person name="Mochizuki H."/>
            <person name="Umetsu J."/>
            <person name="Higashi K."/>
            <person name="Shibata D."/>
            <person name="Kamiya Y."/>
            <person name="Sato N."/>
            <person name="Nakamura Y."/>
            <person name="Tabata S."/>
            <person name="Ida S."/>
            <person name="Kurokawa K."/>
            <person name="Ohta H."/>
        </authorList>
    </citation>
    <scope>NUCLEOTIDE SEQUENCE [LARGE SCALE GENOMIC DNA]</scope>
    <source>
        <strain evidence="32 33">NIES-2285</strain>
    </source>
</reference>
<dbReference type="FunFam" id="1.20.920.20:FF:000006">
    <property type="entry name" value="Dynein, axonemal, heavy chain 6"/>
    <property type="match status" value="1"/>
</dbReference>
<dbReference type="FunFam" id="3.40.50.300:FF:001328">
    <property type="entry name" value="Dynein heavy chain 6, axonemal"/>
    <property type="match status" value="1"/>
</dbReference>
<evidence type="ECO:0000259" key="31">
    <source>
        <dbReference type="Pfam" id="PF22597"/>
    </source>
</evidence>
<keyword evidence="8" id="KW-0067">ATP-binding</keyword>
<dbReference type="Gene3D" id="1.10.8.1220">
    <property type="match status" value="1"/>
</dbReference>
<dbReference type="GO" id="GO:0008569">
    <property type="term" value="F:minus-end-directed microtubule motor activity"/>
    <property type="evidence" value="ECO:0007669"/>
    <property type="project" value="InterPro"/>
</dbReference>
<evidence type="ECO:0000259" key="29">
    <source>
        <dbReference type="Pfam" id="PF18198"/>
    </source>
</evidence>
<dbReference type="PANTHER" id="PTHR45703:SF1">
    <property type="entry name" value="DYNEINS HEAVY CHAIN"/>
    <property type="match status" value="1"/>
</dbReference>
<dbReference type="Pfam" id="PF12781">
    <property type="entry name" value="AAA_9"/>
    <property type="match status" value="1"/>
</dbReference>
<evidence type="ECO:0000256" key="8">
    <source>
        <dbReference type="ARBA" id="ARBA00022840"/>
    </source>
</evidence>
<dbReference type="InterPro" id="IPR035706">
    <property type="entry name" value="AAA_9"/>
</dbReference>
<evidence type="ECO:0000256" key="19">
    <source>
        <dbReference type="ARBA" id="ARBA00082102"/>
    </source>
</evidence>
<evidence type="ECO:0000256" key="4">
    <source>
        <dbReference type="ARBA" id="ARBA00022701"/>
    </source>
</evidence>
<feature type="domain" description="Dynein heavy chain linker" evidence="23">
    <location>
        <begin position="941"/>
        <end position="1350"/>
    </location>
</feature>
<dbReference type="FunFam" id="3.10.490.20:FF:000001">
    <property type="entry name" value="dynein heavy chain 7, axonemal"/>
    <property type="match status" value="1"/>
</dbReference>
<evidence type="ECO:0000256" key="3">
    <source>
        <dbReference type="ARBA" id="ARBA00022490"/>
    </source>
</evidence>
<evidence type="ECO:0000313" key="32">
    <source>
        <dbReference type="EMBL" id="GAQ87620.1"/>
    </source>
</evidence>
<dbReference type="GO" id="GO:0003341">
    <property type="term" value="P:cilium movement"/>
    <property type="evidence" value="ECO:0007669"/>
    <property type="project" value="UniProtKB-ARBA"/>
</dbReference>
<dbReference type="SUPFAM" id="SSF52540">
    <property type="entry name" value="P-loop containing nucleoside triphosphate hydrolases"/>
    <property type="match status" value="4"/>
</dbReference>
<dbReference type="Gene3D" id="1.20.58.1120">
    <property type="match status" value="1"/>
</dbReference>
<dbReference type="FunFam" id="1.20.58.1120:FF:000005">
    <property type="entry name" value="Dynein, axonemal, heavy chain 12"/>
    <property type="match status" value="1"/>
</dbReference>
<evidence type="ECO:0000256" key="15">
    <source>
        <dbReference type="ARBA" id="ARBA00023273"/>
    </source>
</evidence>
<evidence type="ECO:0000259" key="23">
    <source>
        <dbReference type="Pfam" id="PF08393"/>
    </source>
</evidence>
<dbReference type="InterPro" id="IPR042228">
    <property type="entry name" value="Dynein_linker_3"/>
</dbReference>
<dbReference type="FunFam" id="3.40.50.300:FF:000362">
    <property type="entry name" value="Dynein, axonemal, heavy chain 6"/>
    <property type="match status" value="1"/>
</dbReference>
<dbReference type="Pfam" id="PF12775">
    <property type="entry name" value="AAA_7"/>
    <property type="match status" value="1"/>
</dbReference>
<dbReference type="OMA" id="ECMREKK"/>
<evidence type="ECO:0000256" key="2">
    <source>
        <dbReference type="ARBA" id="ARBA00008887"/>
    </source>
</evidence>
<dbReference type="FunFam" id="1.10.287.2620:FF:000002">
    <property type="entry name" value="Dynein heavy chain 2, axonemal"/>
    <property type="match status" value="1"/>
</dbReference>
<dbReference type="FunFam" id="3.20.180.20:FF:000003">
    <property type="entry name" value="Dynein heavy chain 12, axonemal"/>
    <property type="match status" value="1"/>
</dbReference>
<proteinExistence type="inferred from homology"/>
<feature type="domain" description="Dynein heavy chain region D6 P-loop" evidence="22">
    <location>
        <begin position="3611"/>
        <end position="3723"/>
    </location>
</feature>
<dbReference type="Gene3D" id="1.10.8.720">
    <property type="entry name" value="Region D6 of dynein motor"/>
    <property type="match status" value="1"/>
</dbReference>
<dbReference type="InterPro" id="IPR042219">
    <property type="entry name" value="AAA_lid_11_sf"/>
</dbReference>
<evidence type="ECO:0000256" key="14">
    <source>
        <dbReference type="ARBA" id="ARBA00023212"/>
    </source>
</evidence>
<dbReference type="InterPro" id="IPR042222">
    <property type="entry name" value="Dynein_2_N"/>
</dbReference>
<dbReference type="Gene3D" id="3.20.180.20">
    <property type="entry name" value="Dynein heavy chain, N-terminal domain 2"/>
    <property type="match status" value="1"/>
</dbReference>
<evidence type="ECO:0000256" key="12">
    <source>
        <dbReference type="ARBA" id="ARBA00023069"/>
    </source>
</evidence>
<keyword evidence="13" id="KW-0505">Motor protein</keyword>
<dbReference type="Pfam" id="PF08393">
    <property type="entry name" value="DHC_N2"/>
    <property type="match status" value="1"/>
</dbReference>
<dbReference type="FunFam" id="1.20.920.30:FF:000002">
    <property type="entry name" value="Dynein axonemal heavy chain 3"/>
    <property type="match status" value="1"/>
</dbReference>
<dbReference type="InterPro" id="IPR004273">
    <property type="entry name" value="Dynein_heavy_D6_P-loop"/>
</dbReference>
<dbReference type="FunFam" id="1.20.140.100:FF:000004">
    <property type="entry name" value="Dynein axonemal heavy chain 6"/>
    <property type="match status" value="1"/>
</dbReference>
<dbReference type="InterPro" id="IPR024317">
    <property type="entry name" value="Dynein_heavy_chain_D4_dom"/>
</dbReference>
<dbReference type="InterPro" id="IPR043157">
    <property type="entry name" value="Dynein_AAA1S"/>
</dbReference>
<feature type="domain" description="Dynein heavy chain AAA lid" evidence="29">
    <location>
        <begin position="3758"/>
        <end position="3897"/>
    </location>
</feature>
<dbReference type="Pfam" id="PF12780">
    <property type="entry name" value="AAA_8"/>
    <property type="match status" value="1"/>
</dbReference>
<accession>A0A1Y1I9K5</accession>
<dbReference type="InterPro" id="IPR041466">
    <property type="entry name" value="Dynein_AAA5_ext"/>
</dbReference>
<keyword evidence="11 20" id="KW-0175">Coiled coil</keyword>
<feature type="domain" description="Dynein heavy chain hydrolytic ATP-binding dynein motor region" evidence="24">
    <location>
        <begin position="1479"/>
        <end position="1805"/>
    </location>
</feature>
<dbReference type="OrthoDB" id="5593012at2759"/>
<keyword evidence="14" id="KW-0206">Cytoskeleton</keyword>
<name>A0A1Y1I9K5_KLENI</name>
<keyword evidence="15" id="KW-0966">Cell projection</keyword>
<feature type="coiled-coil region" evidence="20">
    <location>
        <begin position="847"/>
        <end position="874"/>
    </location>
</feature>
<evidence type="ECO:0000256" key="17">
    <source>
        <dbReference type="ARBA" id="ARBA00071816"/>
    </source>
</evidence>
<evidence type="ECO:0000256" key="1">
    <source>
        <dbReference type="ARBA" id="ARBA00004611"/>
    </source>
</evidence>
<dbReference type="InterPro" id="IPR024743">
    <property type="entry name" value="Dynein_HC_stalk"/>
</dbReference>
<dbReference type="Pfam" id="PF12774">
    <property type="entry name" value="AAA_6"/>
    <property type="match status" value="1"/>
</dbReference>
<dbReference type="InterPro" id="IPR013602">
    <property type="entry name" value="Dynein_heavy_linker"/>
</dbReference>
<evidence type="ECO:0000256" key="5">
    <source>
        <dbReference type="ARBA" id="ARBA00022737"/>
    </source>
</evidence>
<evidence type="ECO:0000256" key="13">
    <source>
        <dbReference type="ARBA" id="ARBA00023175"/>
    </source>
</evidence>
<feature type="region of interest" description="Disordered" evidence="21">
    <location>
        <begin position="97"/>
        <end position="199"/>
    </location>
</feature>
<dbReference type="FunFam" id="1.10.8.1220:FF:000001">
    <property type="entry name" value="Dynein axonemal heavy chain 5"/>
    <property type="match status" value="1"/>
</dbReference>
<feature type="domain" description="Dynein heavy chain AAA 5 extension" evidence="28">
    <location>
        <begin position="1971"/>
        <end position="2113"/>
    </location>
</feature>
<feature type="region of interest" description="Disordered" evidence="21">
    <location>
        <begin position="1"/>
        <end position="24"/>
    </location>
</feature>
<dbReference type="GO" id="GO:0060271">
    <property type="term" value="P:cilium assembly"/>
    <property type="evidence" value="ECO:0007669"/>
    <property type="project" value="UniProtKB-ARBA"/>
</dbReference>
<keyword evidence="4" id="KW-0493">Microtubule</keyword>
<dbReference type="GO" id="GO:0051959">
    <property type="term" value="F:dynein light intermediate chain binding"/>
    <property type="evidence" value="ECO:0007669"/>
    <property type="project" value="InterPro"/>
</dbReference>
<dbReference type="Proteomes" id="UP000054558">
    <property type="component" value="Unassembled WGS sequence"/>
</dbReference>
<evidence type="ECO:0000256" key="10">
    <source>
        <dbReference type="ARBA" id="ARBA00023017"/>
    </source>
</evidence>
<evidence type="ECO:0000259" key="28">
    <source>
        <dbReference type="Pfam" id="PF17852"/>
    </source>
</evidence>
<evidence type="ECO:0000259" key="26">
    <source>
        <dbReference type="Pfam" id="PF12780"/>
    </source>
</evidence>
<comment type="subcellular location">
    <subcellularLocation>
        <location evidence="1">Cytoplasm</location>
        <location evidence="1">Cytoskeleton</location>
        <location evidence="1">Flagellum axoneme</location>
    </subcellularLocation>
</comment>
<dbReference type="Gene3D" id="3.40.50.300">
    <property type="entry name" value="P-loop containing nucleotide triphosphate hydrolases"/>
    <property type="match status" value="5"/>
</dbReference>
<feature type="compositionally biased region" description="Basic and acidic residues" evidence="21">
    <location>
        <begin position="250"/>
        <end position="264"/>
    </location>
</feature>
<protein>
    <recommendedName>
        <fullName evidence="17">Dynein axonemal heavy chain 7</fullName>
    </recommendedName>
    <alternativeName>
        <fullName evidence="19">Axonemal beta dynein heavy chain 7</fullName>
    </alternativeName>
    <alternativeName>
        <fullName evidence="18">Ciliary dynein heavy chain 7</fullName>
    </alternativeName>
</protein>
<dbReference type="GO" id="GO:0005858">
    <property type="term" value="C:axonemal dynein complex"/>
    <property type="evidence" value="ECO:0007669"/>
    <property type="project" value="UniProtKB-ARBA"/>
</dbReference>
<feature type="domain" description="Dynein heavy chain ATP-binding dynein motor region" evidence="27">
    <location>
        <begin position="3143"/>
        <end position="3363"/>
    </location>
</feature>
<evidence type="ECO:0000259" key="22">
    <source>
        <dbReference type="Pfam" id="PF03028"/>
    </source>
</evidence>
<evidence type="ECO:0000256" key="21">
    <source>
        <dbReference type="SAM" id="MobiDB-lite"/>
    </source>
</evidence>
<feature type="region of interest" description="Disordered" evidence="21">
    <location>
        <begin position="250"/>
        <end position="270"/>
    </location>
</feature>
<keyword evidence="3" id="KW-0963">Cytoplasm</keyword>
<dbReference type="FunFam" id="3.40.50.300:FF:002141">
    <property type="entry name" value="Dynein heavy chain"/>
    <property type="match status" value="1"/>
</dbReference>
<keyword evidence="9" id="KW-0282">Flagellum</keyword>
<dbReference type="Gene3D" id="1.10.8.710">
    <property type="match status" value="1"/>
</dbReference>
<evidence type="ECO:0000256" key="16">
    <source>
        <dbReference type="ARBA" id="ARBA00062885"/>
    </source>
</evidence>
<evidence type="ECO:0000259" key="25">
    <source>
        <dbReference type="Pfam" id="PF12777"/>
    </source>
</evidence>
<dbReference type="InterPro" id="IPR041228">
    <property type="entry name" value="Dynein_C"/>
</dbReference>
<dbReference type="Pfam" id="PF17852">
    <property type="entry name" value="Dynein_AAA_lid"/>
    <property type="match status" value="1"/>
</dbReference>
<dbReference type="Pfam" id="PF03028">
    <property type="entry name" value="Dynein_heavy"/>
    <property type="match status" value="1"/>
</dbReference>
<dbReference type="Gene3D" id="1.20.140.100">
    <property type="entry name" value="Dynein heavy chain, N-terminal domain 2"/>
    <property type="match status" value="1"/>
</dbReference>
<gene>
    <name evidence="32" type="ORF">KFL_003650110</name>
</gene>
<evidence type="ECO:0000256" key="18">
    <source>
        <dbReference type="ARBA" id="ARBA00078543"/>
    </source>
</evidence>
<dbReference type="Gene3D" id="1.20.920.30">
    <property type="match status" value="1"/>
</dbReference>
<organism evidence="32 33">
    <name type="scientific">Klebsormidium nitens</name>
    <name type="common">Green alga</name>
    <name type="synonym">Ulothrix nitens</name>
    <dbReference type="NCBI Taxonomy" id="105231"/>
    <lineage>
        <taxon>Eukaryota</taxon>
        <taxon>Viridiplantae</taxon>
        <taxon>Streptophyta</taxon>
        <taxon>Klebsormidiophyceae</taxon>
        <taxon>Klebsormidiales</taxon>
        <taxon>Klebsormidiaceae</taxon>
        <taxon>Klebsormidium</taxon>
    </lineage>
</organism>
<comment type="subunit">
    <text evidence="16">The dynein complex consists of at least two heavy chains and a number of intermediate and light chains.</text>
</comment>
<evidence type="ECO:0000259" key="30">
    <source>
        <dbReference type="Pfam" id="PF18199"/>
    </source>
</evidence>
<evidence type="ECO:0000256" key="20">
    <source>
        <dbReference type="SAM" id="Coils"/>
    </source>
</evidence>
<dbReference type="Gene3D" id="3.10.490.20">
    <property type="match status" value="1"/>
</dbReference>
<dbReference type="FunFam" id="3.40.50.300:FF:000044">
    <property type="entry name" value="Dynein heavy chain 5, axonemal"/>
    <property type="match status" value="1"/>
</dbReference>
<dbReference type="FunFam" id="1.10.8.710:FF:000004">
    <property type="entry name" value="Dynein axonemal heavy chain 6"/>
    <property type="match status" value="1"/>
</dbReference>
<keyword evidence="12" id="KW-0969">Cilium</keyword>
<evidence type="ECO:0000259" key="24">
    <source>
        <dbReference type="Pfam" id="PF12774"/>
    </source>
</evidence>
<evidence type="ECO:0000256" key="9">
    <source>
        <dbReference type="ARBA" id="ARBA00022846"/>
    </source>
</evidence>
<evidence type="ECO:0000256" key="6">
    <source>
        <dbReference type="ARBA" id="ARBA00022741"/>
    </source>
</evidence>
<dbReference type="EMBL" id="DF237314">
    <property type="protein sequence ID" value="GAQ87620.1"/>
    <property type="molecule type" value="Genomic_DNA"/>
</dbReference>
<comment type="similarity">
    <text evidence="2">Belongs to the dynein heavy chain family.</text>
</comment>
<keyword evidence="33" id="KW-1185">Reference proteome</keyword>
<dbReference type="FunFam" id="3.40.50.300:FF:000223">
    <property type="entry name" value="Dynein heavy chain 3, axonemal"/>
    <property type="match status" value="1"/>
</dbReference>
<evidence type="ECO:0000256" key="11">
    <source>
        <dbReference type="ARBA" id="ARBA00023054"/>
    </source>
</evidence>
<dbReference type="InterPro" id="IPR035699">
    <property type="entry name" value="AAA_6"/>
</dbReference>
<dbReference type="GO" id="GO:0005524">
    <property type="term" value="F:ATP binding"/>
    <property type="evidence" value="ECO:0007669"/>
    <property type="project" value="UniProtKB-KW"/>
</dbReference>
<dbReference type="Gene3D" id="6.10.140.1060">
    <property type="match status" value="1"/>
</dbReference>
<dbReference type="Pfam" id="PF18199">
    <property type="entry name" value="Dynein_C"/>
    <property type="match status" value="1"/>
</dbReference>
<dbReference type="GO" id="GO:0005874">
    <property type="term" value="C:microtubule"/>
    <property type="evidence" value="ECO:0007669"/>
    <property type="project" value="UniProtKB-KW"/>
</dbReference>
<keyword evidence="6" id="KW-0547">Nucleotide-binding</keyword>
<keyword evidence="5" id="KW-0677">Repeat</keyword>
<dbReference type="InterPro" id="IPR041658">
    <property type="entry name" value="AAA_lid_11"/>
</dbReference>
<dbReference type="Gene3D" id="1.20.1270.280">
    <property type="match status" value="1"/>
</dbReference>
<dbReference type="Pfam" id="PF18198">
    <property type="entry name" value="AAA_lid_11"/>
    <property type="match status" value="1"/>
</dbReference>
<dbReference type="FunFam" id="1.10.472.130:FF:000005">
    <property type="entry name" value="Dynein axonemal heavy chain 7"/>
    <property type="match status" value="1"/>
</dbReference>
<dbReference type="InterPro" id="IPR027417">
    <property type="entry name" value="P-loop_NTPase"/>
</dbReference>
<dbReference type="InterPro" id="IPR026983">
    <property type="entry name" value="DHC"/>
</dbReference>
<keyword evidence="10" id="KW-0243">Dynein</keyword>
<evidence type="ECO:0000259" key="27">
    <source>
        <dbReference type="Pfam" id="PF12781"/>
    </source>
</evidence>
<feature type="domain" description="Dynein heavy chain coiled coil stalk" evidence="25">
    <location>
        <begin position="2771"/>
        <end position="3111"/>
    </location>
</feature>
<dbReference type="FunFam" id="1.20.1270.280:FF:000001">
    <property type="entry name" value="dynein heavy chain 7, axonemal"/>
    <property type="match status" value="1"/>
</dbReference>
<dbReference type="STRING" id="105231.A0A1Y1I9K5"/>
<feature type="domain" description="Dynein 2 heavy chain 1 cytoplasmic ATPase lid" evidence="31">
    <location>
        <begin position="2324"/>
        <end position="2405"/>
    </location>
</feature>
<dbReference type="Pfam" id="PF12777">
    <property type="entry name" value="MT"/>
    <property type="match status" value="1"/>
</dbReference>
<evidence type="ECO:0000313" key="33">
    <source>
        <dbReference type="Proteomes" id="UP000054558"/>
    </source>
</evidence>
<keyword evidence="7" id="KW-0970">Cilium biogenesis/degradation</keyword>
<evidence type="ECO:0000256" key="7">
    <source>
        <dbReference type="ARBA" id="ARBA00022794"/>
    </source>
</evidence>
<dbReference type="InterPro" id="IPR054354">
    <property type="entry name" value="DYNC2H1-like_lid"/>
</dbReference>
<feature type="domain" description="Dynein heavy chain C-terminal" evidence="30">
    <location>
        <begin position="3904"/>
        <end position="4219"/>
    </location>
</feature>
<dbReference type="Gene3D" id="1.10.287.2620">
    <property type="match status" value="1"/>
</dbReference>
<dbReference type="Gene3D" id="1.10.472.130">
    <property type="match status" value="1"/>
</dbReference>
<feature type="domain" description="Dynein heavy chain AAA module D4" evidence="26">
    <location>
        <begin position="2499"/>
        <end position="2757"/>
    </location>
</feature>